<dbReference type="Proteomes" id="UP001501414">
    <property type="component" value="Unassembled WGS sequence"/>
</dbReference>
<evidence type="ECO:0000256" key="5">
    <source>
        <dbReference type="ARBA" id="ARBA00023002"/>
    </source>
</evidence>
<dbReference type="Pfam" id="PF08031">
    <property type="entry name" value="BBE"/>
    <property type="match status" value="1"/>
</dbReference>
<dbReference type="Gene3D" id="3.40.462.20">
    <property type="match status" value="1"/>
</dbReference>
<evidence type="ECO:0000256" key="4">
    <source>
        <dbReference type="ARBA" id="ARBA00022827"/>
    </source>
</evidence>
<keyword evidence="3" id="KW-0285">Flavoprotein</keyword>
<comment type="caution">
    <text evidence="7">The sequence shown here is derived from an EMBL/GenBank/DDBJ whole genome shotgun (WGS) entry which is preliminary data.</text>
</comment>
<dbReference type="InterPro" id="IPR036318">
    <property type="entry name" value="FAD-bd_PCMH-like_sf"/>
</dbReference>
<dbReference type="Pfam" id="PF01565">
    <property type="entry name" value="FAD_binding_4"/>
    <property type="match status" value="1"/>
</dbReference>
<dbReference type="InterPro" id="IPR016167">
    <property type="entry name" value="FAD-bd_PCMH_sub1"/>
</dbReference>
<proteinExistence type="inferred from homology"/>
<evidence type="ECO:0000256" key="2">
    <source>
        <dbReference type="ARBA" id="ARBA00005466"/>
    </source>
</evidence>
<organism evidence="7 8">
    <name type="scientific">Pseudonocardia kongjuensis</name>
    <dbReference type="NCBI Taxonomy" id="102227"/>
    <lineage>
        <taxon>Bacteria</taxon>
        <taxon>Bacillati</taxon>
        <taxon>Actinomycetota</taxon>
        <taxon>Actinomycetes</taxon>
        <taxon>Pseudonocardiales</taxon>
        <taxon>Pseudonocardiaceae</taxon>
        <taxon>Pseudonocardia</taxon>
    </lineage>
</organism>
<reference evidence="7 8" key="1">
    <citation type="journal article" date="2019" name="Int. J. Syst. Evol. Microbiol.">
        <title>The Global Catalogue of Microorganisms (GCM) 10K type strain sequencing project: providing services to taxonomists for standard genome sequencing and annotation.</title>
        <authorList>
            <consortium name="The Broad Institute Genomics Platform"/>
            <consortium name="The Broad Institute Genome Sequencing Center for Infectious Disease"/>
            <person name="Wu L."/>
            <person name="Ma J."/>
        </authorList>
    </citation>
    <scope>NUCLEOTIDE SEQUENCE [LARGE SCALE GENOMIC DNA]</scope>
    <source>
        <strain evidence="7 8">JCM 11896</strain>
    </source>
</reference>
<evidence type="ECO:0000313" key="8">
    <source>
        <dbReference type="Proteomes" id="UP001501414"/>
    </source>
</evidence>
<sequence length="467" mass="49158">MTATVDHLGELRSRMAGDVVTPADPGYDEARRVWNGSIDHRPVAIARCAGVEDVVVALDHARRNGLPLSVRAGGHSSAGLSVGDGTLVIDLAALNEVVVDPAARRARVGGGALLRDMDAACQEHGLAVPAGEVGHTGIGGLALGGGMGWLTRRAGLTVDHLLGAQVVLADGRVVRTSADELPDLFWALRGGGGNFGIVTEFEFSAVPVGPLVSFGMTFFRLDDGAAVLRLARDLLPGLPPTLGFQIICLTAPPAPFVPADVQGWTGWALVVVGTSGEQPDPDADAARDRILAAAPAPLFEFRTPMPFTALQQMFDDANAWGVHWYEKGCYLPGLPDRAIETLAEHARRKVSPLSLVHLYTLDGAYCEVPDDATAFGGDRTPRLGAFVVGASPDAAGLPTETAWVRDLHAGLLPHAIGGGVYVNSMMADDAPRTRATYGDRYDRLAAIKAVYDPDNVFARNANIPPAR</sequence>
<dbReference type="InterPro" id="IPR050416">
    <property type="entry name" value="FAD-linked_Oxidoreductase"/>
</dbReference>
<comment type="cofactor">
    <cofactor evidence="1">
        <name>FAD</name>
        <dbReference type="ChEBI" id="CHEBI:57692"/>
    </cofactor>
</comment>
<feature type="domain" description="FAD-binding PCMH-type" evidence="6">
    <location>
        <begin position="38"/>
        <end position="208"/>
    </location>
</feature>
<dbReference type="InterPro" id="IPR016164">
    <property type="entry name" value="FAD-linked_Oxase-like_C"/>
</dbReference>
<dbReference type="EMBL" id="BAAAJK010000004">
    <property type="protein sequence ID" value="GAA1382804.1"/>
    <property type="molecule type" value="Genomic_DNA"/>
</dbReference>
<accession>A0ABN1XLU2</accession>
<dbReference type="PROSITE" id="PS51387">
    <property type="entry name" value="FAD_PCMH"/>
    <property type="match status" value="1"/>
</dbReference>
<dbReference type="InterPro" id="IPR016166">
    <property type="entry name" value="FAD-bd_PCMH"/>
</dbReference>
<evidence type="ECO:0000256" key="1">
    <source>
        <dbReference type="ARBA" id="ARBA00001974"/>
    </source>
</evidence>
<keyword evidence="4" id="KW-0274">FAD</keyword>
<dbReference type="PANTHER" id="PTHR42973:SF39">
    <property type="entry name" value="FAD-BINDING PCMH-TYPE DOMAIN-CONTAINING PROTEIN"/>
    <property type="match status" value="1"/>
</dbReference>
<evidence type="ECO:0000313" key="7">
    <source>
        <dbReference type="EMBL" id="GAA1382804.1"/>
    </source>
</evidence>
<dbReference type="Gene3D" id="3.30.465.10">
    <property type="match status" value="1"/>
</dbReference>
<protein>
    <submittedName>
        <fullName evidence="7">FAD-binding oxidoreductase</fullName>
    </submittedName>
</protein>
<gene>
    <name evidence="7" type="ORF">GCM10009613_11230</name>
</gene>
<name>A0ABN1XLU2_9PSEU</name>
<keyword evidence="8" id="KW-1185">Reference proteome</keyword>
<evidence type="ECO:0000256" key="3">
    <source>
        <dbReference type="ARBA" id="ARBA00022630"/>
    </source>
</evidence>
<evidence type="ECO:0000259" key="6">
    <source>
        <dbReference type="PROSITE" id="PS51387"/>
    </source>
</evidence>
<dbReference type="InterPro" id="IPR006094">
    <property type="entry name" value="Oxid_FAD_bind_N"/>
</dbReference>
<dbReference type="RefSeq" id="WP_344018983.1">
    <property type="nucleotide sequence ID" value="NZ_BAAAJK010000004.1"/>
</dbReference>
<dbReference type="Gene3D" id="3.30.43.10">
    <property type="entry name" value="Uridine Diphospho-n-acetylenolpyruvylglucosamine Reductase, domain 2"/>
    <property type="match status" value="1"/>
</dbReference>
<dbReference type="SUPFAM" id="SSF55103">
    <property type="entry name" value="FAD-linked oxidases, C-terminal domain"/>
    <property type="match status" value="1"/>
</dbReference>
<dbReference type="PANTHER" id="PTHR42973">
    <property type="entry name" value="BINDING OXIDOREDUCTASE, PUTATIVE (AFU_ORTHOLOGUE AFUA_1G17690)-RELATED"/>
    <property type="match status" value="1"/>
</dbReference>
<dbReference type="InterPro" id="IPR006093">
    <property type="entry name" value="Oxy_OxRdtase_FAD_BS"/>
</dbReference>
<dbReference type="InterPro" id="IPR012951">
    <property type="entry name" value="BBE"/>
</dbReference>
<dbReference type="SUPFAM" id="SSF56176">
    <property type="entry name" value="FAD-binding/transporter-associated domain-like"/>
    <property type="match status" value="1"/>
</dbReference>
<keyword evidence="5" id="KW-0560">Oxidoreductase</keyword>
<dbReference type="PROSITE" id="PS00862">
    <property type="entry name" value="OX2_COVAL_FAD"/>
    <property type="match status" value="1"/>
</dbReference>
<dbReference type="InterPro" id="IPR016169">
    <property type="entry name" value="FAD-bd_PCMH_sub2"/>
</dbReference>
<comment type="similarity">
    <text evidence="2">Belongs to the oxygen-dependent FAD-linked oxidoreductase family.</text>
</comment>